<dbReference type="Proteomes" id="UP000518752">
    <property type="component" value="Unassembled WGS sequence"/>
</dbReference>
<reference evidence="2 3" key="1">
    <citation type="journal article" date="2020" name="ISME J.">
        <title>Uncovering the hidden diversity of litter-decomposition mechanisms in mushroom-forming fungi.</title>
        <authorList>
            <person name="Floudas D."/>
            <person name="Bentzer J."/>
            <person name="Ahren D."/>
            <person name="Johansson T."/>
            <person name="Persson P."/>
            <person name="Tunlid A."/>
        </authorList>
    </citation>
    <scope>NUCLEOTIDE SEQUENCE [LARGE SCALE GENOMIC DNA]</scope>
    <source>
        <strain evidence="2 3">CBS 406.79</strain>
    </source>
</reference>
<organism evidence="2 3">
    <name type="scientific">Collybiopsis confluens</name>
    <dbReference type="NCBI Taxonomy" id="2823264"/>
    <lineage>
        <taxon>Eukaryota</taxon>
        <taxon>Fungi</taxon>
        <taxon>Dikarya</taxon>
        <taxon>Basidiomycota</taxon>
        <taxon>Agaricomycotina</taxon>
        <taxon>Agaricomycetes</taxon>
        <taxon>Agaricomycetidae</taxon>
        <taxon>Agaricales</taxon>
        <taxon>Marasmiineae</taxon>
        <taxon>Omphalotaceae</taxon>
        <taxon>Collybiopsis</taxon>
    </lineage>
</organism>
<dbReference type="EMBL" id="JAACJN010000024">
    <property type="protein sequence ID" value="KAF5389051.1"/>
    <property type="molecule type" value="Genomic_DNA"/>
</dbReference>
<dbReference type="AlphaFoldDB" id="A0A8H5HTN5"/>
<gene>
    <name evidence="2" type="ORF">D9757_004892</name>
</gene>
<protein>
    <submittedName>
        <fullName evidence="2">Uncharacterized protein</fullName>
    </submittedName>
</protein>
<name>A0A8H5HTN5_9AGAR</name>
<accession>A0A8H5HTN5</accession>
<evidence type="ECO:0000256" key="1">
    <source>
        <dbReference type="SAM" id="MobiDB-lite"/>
    </source>
</evidence>
<comment type="caution">
    <text evidence="2">The sequence shown here is derived from an EMBL/GenBank/DDBJ whole genome shotgun (WGS) entry which is preliminary data.</text>
</comment>
<proteinExistence type="predicted"/>
<sequence>MSTTPDNQSPDPAPEHSPAPSAPPSPRRSPPAISATSLTSFTVLEVQPTNYSRFVTSAFLNSRRRRGEQARVDQDLLRRCLSLSSSYLIADTCMDPEHGVNTWFNGFNALIETIIALHKKEELDIETMNAASKACSECWSVSGAWRGLEGCRDGVRKVARKLKTLLDENGRTYQGQRVYAP</sequence>
<feature type="compositionally biased region" description="Pro residues" evidence="1">
    <location>
        <begin position="11"/>
        <end position="29"/>
    </location>
</feature>
<feature type="region of interest" description="Disordered" evidence="1">
    <location>
        <begin position="1"/>
        <end position="33"/>
    </location>
</feature>
<evidence type="ECO:0000313" key="2">
    <source>
        <dbReference type="EMBL" id="KAF5389051.1"/>
    </source>
</evidence>
<evidence type="ECO:0000313" key="3">
    <source>
        <dbReference type="Proteomes" id="UP000518752"/>
    </source>
</evidence>
<keyword evidence="3" id="KW-1185">Reference proteome</keyword>
<dbReference type="OrthoDB" id="3358904at2759"/>